<accession>T2INL4</accession>
<dbReference type="EMBL" id="CAQL01000198">
    <property type="protein sequence ID" value="CCQ54638.1"/>
    <property type="molecule type" value="Genomic_DNA"/>
</dbReference>
<reference evidence="1 2" key="1">
    <citation type="submission" date="2013-01" db="EMBL/GenBank/DDBJ databases">
        <authorList>
            <person name="Bench S."/>
        </authorList>
    </citation>
    <scope>NUCLEOTIDE SEQUENCE [LARGE SCALE GENOMIC DNA]</scope>
    <source>
        <strain evidence="1 2">WH 0005</strain>
    </source>
</reference>
<name>T2INL4_CROWT</name>
<organism evidence="1 2">
    <name type="scientific">Crocosphaera watsonii WH 0005</name>
    <dbReference type="NCBI Taxonomy" id="423472"/>
    <lineage>
        <taxon>Bacteria</taxon>
        <taxon>Bacillati</taxon>
        <taxon>Cyanobacteriota</taxon>
        <taxon>Cyanophyceae</taxon>
        <taxon>Oscillatoriophycideae</taxon>
        <taxon>Chroococcales</taxon>
        <taxon>Aphanothecaceae</taxon>
        <taxon>Crocosphaera</taxon>
    </lineage>
</organism>
<evidence type="ECO:0000313" key="2">
    <source>
        <dbReference type="Proteomes" id="UP000017981"/>
    </source>
</evidence>
<evidence type="ECO:0000313" key="1">
    <source>
        <dbReference type="EMBL" id="CCQ54638.1"/>
    </source>
</evidence>
<gene>
    <name evidence="1" type="ORF">CWATWH0005_5817</name>
</gene>
<reference evidence="1 2" key="2">
    <citation type="submission" date="2013-09" db="EMBL/GenBank/DDBJ databases">
        <title>Whole genome comparison of six Crocosphaera watsonii strains with differing phenotypes.</title>
        <authorList>
            <person name="Bench S.R."/>
            <person name="Heller P."/>
            <person name="Frank I."/>
            <person name="Arciniega M."/>
            <person name="Shilova I.N."/>
            <person name="Zehr J.P."/>
        </authorList>
    </citation>
    <scope>NUCLEOTIDE SEQUENCE [LARGE SCALE GENOMIC DNA]</scope>
    <source>
        <strain evidence="1 2">WH 0005</strain>
    </source>
</reference>
<comment type="caution">
    <text evidence="1">The sequence shown here is derived from an EMBL/GenBank/DDBJ whole genome shotgun (WGS) entry which is preliminary data.</text>
</comment>
<sequence>MVGFFIVHFWLMGESEQPLNYLGFLERLSNIAIFSGF</sequence>
<dbReference type="AlphaFoldDB" id="T2INL4"/>
<proteinExistence type="predicted"/>
<protein>
    <submittedName>
        <fullName evidence="1">Uncharacterized protein</fullName>
    </submittedName>
</protein>
<dbReference type="Proteomes" id="UP000017981">
    <property type="component" value="Unassembled WGS sequence"/>
</dbReference>